<accession>A0AA38ZEY8</accession>
<gene>
    <name evidence="1" type="ORF">PVL29_016199</name>
</gene>
<organism evidence="1 2">
    <name type="scientific">Vitis rotundifolia</name>
    <name type="common">Muscadine grape</name>
    <dbReference type="NCBI Taxonomy" id="103349"/>
    <lineage>
        <taxon>Eukaryota</taxon>
        <taxon>Viridiplantae</taxon>
        <taxon>Streptophyta</taxon>
        <taxon>Embryophyta</taxon>
        <taxon>Tracheophyta</taxon>
        <taxon>Spermatophyta</taxon>
        <taxon>Magnoliopsida</taxon>
        <taxon>eudicotyledons</taxon>
        <taxon>Gunneridae</taxon>
        <taxon>Pentapetalae</taxon>
        <taxon>rosids</taxon>
        <taxon>Vitales</taxon>
        <taxon>Vitaceae</taxon>
        <taxon>Viteae</taxon>
        <taxon>Vitis</taxon>
    </lineage>
</organism>
<sequence length="54" mass="6296">MFMTNPVWLFVEIIDFGFLSYQILCSEMLGSLTVVEHASASEWRLSFCWADDQM</sequence>
<name>A0AA38ZEY8_VITRO</name>
<reference evidence="1 2" key="1">
    <citation type="journal article" date="2023" name="BMC Biotechnol.">
        <title>Vitis rotundifolia cv Carlos genome sequencing.</title>
        <authorList>
            <person name="Huff M."/>
            <person name="Hulse-Kemp A."/>
            <person name="Scheffler B."/>
            <person name="Youngblood R."/>
            <person name="Simpson S."/>
            <person name="Babiker E."/>
            <person name="Staton M."/>
        </authorList>
    </citation>
    <scope>NUCLEOTIDE SEQUENCE [LARGE SCALE GENOMIC DNA]</scope>
    <source>
        <tissue evidence="1">Leaf</tissue>
    </source>
</reference>
<dbReference type="Proteomes" id="UP001168098">
    <property type="component" value="Unassembled WGS sequence"/>
</dbReference>
<evidence type="ECO:0000313" key="2">
    <source>
        <dbReference type="Proteomes" id="UP001168098"/>
    </source>
</evidence>
<protein>
    <submittedName>
        <fullName evidence="1">Uncharacterized protein</fullName>
    </submittedName>
</protein>
<keyword evidence="2" id="KW-1185">Reference proteome</keyword>
<comment type="caution">
    <text evidence="1">The sequence shown here is derived from an EMBL/GenBank/DDBJ whole genome shotgun (WGS) entry which is preliminary data.</text>
</comment>
<evidence type="ECO:0000313" key="1">
    <source>
        <dbReference type="EMBL" id="KAJ9687619.1"/>
    </source>
</evidence>
<proteinExistence type="predicted"/>
<dbReference type="EMBL" id="JARBHA010000012">
    <property type="protein sequence ID" value="KAJ9687619.1"/>
    <property type="molecule type" value="Genomic_DNA"/>
</dbReference>
<dbReference type="AlphaFoldDB" id="A0AA38ZEY8"/>